<dbReference type="CDD" id="cd18578">
    <property type="entry name" value="ABC_6TM_Pgp_ABCB1_D2_like"/>
    <property type="match status" value="1"/>
</dbReference>
<keyword evidence="3" id="KW-0547">Nucleotide-binding</keyword>
<comment type="subcellular location">
    <subcellularLocation>
        <location evidence="1">Membrane</location>
        <topology evidence="1">Multi-pass membrane protein</topology>
    </subcellularLocation>
</comment>
<evidence type="ECO:0000256" key="7">
    <source>
        <dbReference type="SAM" id="MobiDB-lite"/>
    </source>
</evidence>
<dbReference type="InterPro" id="IPR017871">
    <property type="entry name" value="ABC_transporter-like_CS"/>
</dbReference>
<feature type="transmembrane region" description="Helical" evidence="8">
    <location>
        <begin position="283"/>
        <end position="302"/>
    </location>
</feature>
<keyword evidence="5 8" id="KW-1133">Transmembrane helix</keyword>
<dbReference type="InterPro" id="IPR003439">
    <property type="entry name" value="ABC_transporter-like_ATP-bd"/>
</dbReference>
<evidence type="ECO:0000256" key="6">
    <source>
        <dbReference type="ARBA" id="ARBA00023136"/>
    </source>
</evidence>
<dbReference type="PROSITE" id="PS50893">
    <property type="entry name" value="ABC_TRANSPORTER_2"/>
    <property type="match status" value="2"/>
</dbReference>
<dbReference type="PROSITE" id="PS00211">
    <property type="entry name" value="ABC_TRANSPORTER_1"/>
    <property type="match status" value="1"/>
</dbReference>
<name>A0ABR0BIN1_PURLI</name>
<dbReference type="InterPro" id="IPR036640">
    <property type="entry name" value="ABC1_TM_sf"/>
</dbReference>
<feature type="domain" description="ABC transmembrane type-1" evidence="10">
    <location>
        <begin position="945"/>
        <end position="1231"/>
    </location>
</feature>
<evidence type="ECO:0000256" key="5">
    <source>
        <dbReference type="ARBA" id="ARBA00022989"/>
    </source>
</evidence>
<dbReference type="Pfam" id="PF00005">
    <property type="entry name" value="ABC_tran"/>
    <property type="match status" value="2"/>
</dbReference>
<proteinExistence type="predicted"/>
<feature type="compositionally biased region" description="Pro residues" evidence="7">
    <location>
        <begin position="121"/>
        <end position="134"/>
    </location>
</feature>
<feature type="transmembrane region" description="Helical" evidence="8">
    <location>
        <begin position="155"/>
        <end position="183"/>
    </location>
</feature>
<reference evidence="11 12" key="1">
    <citation type="journal article" date="2024" name="Microbiol. Resour. Announc.">
        <title>Genome annotations for the ascomycete fungi Trichoderma harzianum, Trichoderma aggressivum, and Purpureocillium lilacinum.</title>
        <authorList>
            <person name="Beijen E.P.W."/>
            <person name="Ohm R.A."/>
        </authorList>
    </citation>
    <scope>NUCLEOTIDE SEQUENCE [LARGE SCALE GENOMIC DNA]</scope>
    <source>
        <strain evidence="11 12">CBS 150709</strain>
    </source>
</reference>
<feature type="region of interest" description="Disordered" evidence="7">
    <location>
        <begin position="11"/>
        <end position="42"/>
    </location>
</feature>
<gene>
    <name evidence="11" type="ORF">Purlil1_12008</name>
</gene>
<feature type="region of interest" description="Disordered" evidence="7">
    <location>
        <begin position="98"/>
        <end position="134"/>
    </location>
</feature>
<accession>A0ABR0BIN1</accession>
<dbReference type="SUPFAM" id="SSF52540">
    <property type="entry name" value="P-loop containing nucleoside triphosphate hydrolases"/>
    <property type="match status" value="2"/>
</dbReference>
<dbReference type="CDD" id="cd18577">
    <property type="entry name" value="ABC_6TM_Pgp_ABCB1_D1_like"/>
    <property type="match status" value="1"/>
</dbReference>
<keyword evidence="12" id="KW-1185">Reference proteome</keyword>
<sequence>MFRLRNDIVHGDGLGAGVQHTTSSRGTSRVEPQSQADRDASAMKRTRFDLTIAPQQWPQDNTIVCIQTSKPQAMVPDASILGWRDNAATAAGRAIPQSIPSRDAAMPHEDMTTEAKAAAASPPPADASLPLGPPAPDHAKASLASLFVFTKASHLATLIAAILASTAAAGLRTVFAIFLGRIFDIFAAFGSGIRSGDSSVQGVSEWCLLLTGLGLGNWLASASLLSFWIAFGELQAESARRSIFNSLLYRDLAWFDTSERAMSSLLVTVQTQTRELQLATSQVFGLLICDTVSALASLGVALYHSWKLTLVLVATVPVSIIILSLATKRMDPAIRTQKTHLETASKLTSASVSAIKLVKVYDGCDRNVQQYYRAVKRAAGQYLIQAQCNAFQLGYIAFWVVSMFVVGFWYGVVLVQSGLPAGHVLTTFFAILALFQGVESVAPHWLVLSKGMAAGNFLSGIGKKSDSEPPPANAVSAHPRLRPGHELGGIELRNVSFAYPSRPEKTVLEPSSFMFPAGQTTFVVGKSGSGKSTVANLIARLYKPLTGQILIDGRPADELDRDWLRENITVIQQTSILFNDTLFNNIAPAHPAPELVRYKDVIDACQFALLQSLLAELPNGLDTLVGPGGFDLSGGQKQMIALARARLRDPAVLVLDEITSGLDKLRRGLVMDGIREWRKDKTTIIITHDMAQIEESEYVYVMEDASIVQQGPKSVLSTRNKGAFAVLSGGADEDEDGDDDDDNNVVVQKGVQFSRFSTSDARSSSPTSWSKSCTTLNASNNGPESSSRTLLYIPPSIYSESASSWNGVISGLWEPPMPPQKPQLARLTRLIESDLRDFSQFIDDQFSPPDRERSRSRSVGMLSPVLLEGTSLDPFADKDDDNFLFGAANRRSNISVLRRVTTRKRLEESTKAKEPTDQCPPGSSLSATLKTLWPALGVFHKIVCILGSLTCLIGSAATPAFGFCLGHLLSAMWSSGDKAAEGRKWALYLLAIAFVDGICRGGGRYLMEIVAQAWVDNIRVEALKRILQQPISWFDDKSNSPSRISEALERSPEEMRSIVGRFVPIVLTVAGTVSIAVIWAMATSWRLTLVVLAPLPVVFGAVKGYAAVNTKWEAKCNDGAGDSSALATDILLNLRVVRCLTMEDHFTRKYDATVRRTLGLGLRRAAYSGWLFGLYQSMGYMLVALIFYYTMVLLAGGLKREVTQMLQVVNVLVFSIGNASDILSGIPQLTMAQAAATQLLKYASLLLERRGCEQSSRKLHSGPLPVRMRRLTFAYPLQPEEPVLRHVSLDINSGECTAIVGQSGCGKSTVVSLLLGLYDPPPGRRGGGSALTFSHVPHSDVDMQSLRSFVAYVPQSPFIFPSSIADNITYGLAADSEPPSDRLARVMHAAQAVNLHDFIASLPQGYDTIVGDGGLTLSGGQAQRLCIARALIRRPRLLVMDEPTSALDAENAAAVRQIIGDLVRGRSNLCKSPTEISAMPDQADEMAIVLVTHSIDMMHVADKIIVLDDGIKVEEGTSVEELARANGPFSRLMSGGVWVDGDDATR</sequence>
<comment type="caution">
    <text evidence="11">The sequence shown here is derived from an EMBL/GenBank/DDBJ whole genome shotgun (WGS) entry which is preliminary data.</text>
</comment>
<evidence type="ECO:0000313" key="12">
    <source>
        <dbReference type="Proteomes" id="UP001287286"/>
    </source>
</evidence>
<feature type="transmembrane region" description="Helical" evidence="8">
    <location>
        <begin position="1058"/>
        <end position="1082"/>
    </location>
</feature>
<feature type="region of interest" description="Disordered" evidence="7">
    <location>
        <begin position="757"/>
        <end position="787"/>
    </location>
</feature>
<dbReference type="Gene3D" id="3.40.50.300">
    <property type="entry name" value="P-loop containing nucleotide triphosphate hydrolases"/>
    <property type="match status" value="2"/>
</dbReference>
<evidence type="ECO:0000313" key="11">
    <source>
        <dbReference type="EMBL" id="KAK4078437.1"/>
    </source>
</evidence>
<dbReference type="PROSITE" id="PS50929">
    <property type="entry name" value="ABC_TM1F"/>
    <property type="match status" value="2"/>
</dbReference>
<feature type="domain" description="ABC transporter" evidence="9">
    <location>
        <begin position="490"/>
        <end position="729"/>
    </location>
</feature>
<feature type="transmembrane region" description="Helical" evidence="8">
    <location>
        <begin position="308"/>
        <end position="326"/>
    </location>
</feature>
<dbReference type="InterPro" id="IPR003593">
    <property type="entry name" value="AAA+_ATPase"/>
</dbReference>
<evidence type="ECO:0000259" key="9">
    <source>
        <dbReference type="PROSITE" id="PS50893"/>
    </source>
</evidence>
<dbReference type="Gene3D" id="1.20.1560.10">
    <property type="entry name" value="ABC transporter type 1, transmembrane domain"/>
    <property type="match status" value="2"/>
</dbReference>
<dbReference type="PANTHER" id="PTHR43394:SF15">
    <property type="entry name" value="ALPHA-FACTOR-TRANSPORTING ATPASE"/>
    <property type="match status" value="1"/>
</dbReference>
<evidence type="ECO:0000256" key="2">
    <source>
        <dbReference type="ARBA" id="ARBA00022692"/>
    </source>
</evidence>
<feature type="transmembrane region" description="Helical" evidence="8">
    <location>
        <begin position="203"/>
        <end position="231"/>
    </location>
</feature>
<feature type="domain" description="ABC transmembrane type-1" evidence="10">
    <location>
        <begin position="159"/>
        <end position="450"/>
    </location>
</feature>
<keyword evidence="2 8" id="KW-0812">Transmembrane</keyword>
<evidence type="ECO:0008006" key="13">
    <source>
        <dbReference type="Google" id="ProtNLM"/>
    </source>
</evidence>
<evidence type="ECO:0000256" key="1">
    <source>
        <dbReference type="ARBA" id="ARBA00004141"/>
    </source>
</evidence>
<dbReference type="Proteomes" id="UP001287286">
    <property type="component" value="Unassembled WGS sequence"/>
</dbReference>
<protein>
    <recommendedName>
        <fullName evidence="13">ABC a-pheromone efflux pump AtrD</fullName>
    </recommendedName>
</protein>
<dbReference type="PANTHER" id="PTHR43394">
    <property type="entry name" value="ATP-DEPENDENT PERMEASE MDL1, MITOCHONDRIAL"/>
    <property type="match status" value="1"/>
</dbReference>
<feature type="compositionally biased region" description="Polar residues" evidence="7">
    <location>
        <begin position="776"/>
        <end position="787"/>
    </location>
</feature>
<feature type="transmembrane region" description="Helical" evidence="8">
    <location>
        <begin position="393"/>
        <end position="412"/>
    </location>
</feature>
<feature type="compositionally biased region" description="Low complexity" evidence="7">
    <location>
        <begin position="757"/>
        <end position="775"/>
    </location>
</feature>
<dbReference type="Pfam" id="PF00664">
    <property type="entry name" value="ABC_membrane"/>
    <property type="match status" value="2"/>
</dbReference>
<dbReference type="SUPFAM" id="SSF90123">
    <property type="entry name" value="ABC transporter transmembrane region"/>
    <property type="match status" value="2"/>
</dbReference>
<dbReference type="SMART" id="SM00382">
    <property type="entry name" value="AAA"/>
    <property type="match status" value="2"/>
</dbReference>
<feature type="transmembrane region" description="Helical" evidence="8">
    <location>
        <begin position="942"/>
        <end position="973"/>
    </location>
</feature>
<feature type="transmembrane region" description="Helical" evidence="8">
    <location>
        <begin position="424"/>
        <end position="448"/>
    </location>
</feature>
<feature type="domain" description="ABC transporter" evidence="9">
    <location>
        <begin position="1266"/>
        <end position="1534"/>
    </location>
</feature>
<keyword evidence="6 8" id="KW-0472">Membrane</keyword>
<keyword evidence="4" id="KW-0067">ATP-binding</keyword>
<organism evidence="11 12">
    <name type="scientific">Purpureocillium lilacinum</name>
    <name type="common">Paecilomyces lilacinus</name>
    <dbReference type="NCBI Taxonomy" id="33203"/>
    <lineage>
        <taxon>Eukaryota</taxon>
        <taxon>Fungi</taxon>
        <taxon>Dikarya</taxon>
        <taxon>Ascomycota</taxon>
        <taxon>Pezizomycotina</taxon>
        <taxon>Sordariomycetes</taxon>
        <taxon>Hypocreomycetidae</taxon>
        <taxon>Hypocreales</taxon>
        <taxon>Ophiocordycipitaceae</taxon>
        <taxon>Purpureocillium</taxon>
    </lineage>
</organism>
<evidence type="ECO:0000256" key="8">
    <source>
        <dbReference type="SAM" id="Phobius"/>
    </source>
</evidence>
<dbReference type="InterPro" id="IPR011527">
    <property type="entry name" value="ABC1_TM_dom"/>
</dbReference>
<evidence type="ECO:0000256" key="3">
    <source>
        <dbReference type="ARBA" id="ARBA00022741"/>
    </source>
</evidence>
<dbReference type="InterPro" id="IPR039421">
    <property type="entry name" value="Type_1_exporter"/>
</dbReference>
<dbReference type="InterPro" id="IPR027417">
    <property type="entry name" value="P-loop_NTPase"/>
</dbReference>
<evidence type="ECO:0000259" key="10">
    <source>
        <dbReference type="PROSITE" id="PS50929"/>
    </source>
</evidence>
<feature type="transmembrane region" description="Helical" evidence="8">
    <location>
        <begin position="985"/>
        <end position="1003"/>
    </location>
</feature>
<dbReference type="EMBL" id="JAWRVI010000084">
    <property type="protein sequence ID" value="KAK4078437.1"/>
    <property type="molecule type" value="Genomic_DNA"/>
</dbReference>
<evidence type="ECO:0000256" key="4">
    <source>
        <dbReference type="ARBA" id="ARBA00022840"/>
    </source>
</evidence>
<feature type="transmembrane region" description="Helical" evidence="8">
    <location>
        <begin position="1178"/>
        <end position="1198"/>
    </location>
</feature>
<feature type="compositionally biased region" description="Polar residues" evidence="7">
    <location>
        <begin position="19"/>
        <end position="35"/>
    </location>
</feature>